<evidence type="ECO:0000313" key="1">
    <source>
        <dbReference type="EMBL" id="KAJ8626379.1"/>
    </source>
</evidence>
<dbReference type="Proteomes" id="UP001234297">
    <property type="component" value="Chromosome 6"/>
</dbReference>
<name>A0ACC2KYT3_PERAE</name>
<keyword evidence="2" id="KW-1185">Reference proteome</keyword>
<gene>
    <name evidence="1" type="ORF">MRB53_019686</name>
</gene>
<reference evidence="1 2" key="1">
    <citation type="journal article" date="2022" name="Hortic Res">
        <title>A haplotype resolved chromosomal level avocado genome allows analysis of novel avocado genes.</title>
        <authorList>
            <person name="Nath O."/>
            <person name="Fletcher S.J."/>
            <person name="Hayward A."/>
            <person name="Shaw L.M."/>
            <person name="Masouleh A.K."/>
            <person name="Furtado A."/>
            <person name="Henry R.J."/>
            <person name="Mitter N."/>
        </authorList>
    </citation>
    <scope>NUCLEOTIDE SEQUENCE [LARGE SCALE GENOMIC DNA]</scope>
    <source>
        <strain evidence="2">cv. Hass</strain>
    </source>
</reference>
<accession>A0ACC2KYT3</accession>
<proteinExistence type="predicted"/>
<organism evidence="1 2">
    <name type="scientific">Persea americana</name>
    <name type="common">Avocado</name>
    <dbReference type="NCBI Taxonomy" id="3435"/>
    <lineage>
        <taxon>Eukaryota</taxon>
        <taxon>Viridiplantae</taxon>
        <taxon>Streptophyta</taxon>
        <taxon>Embryophyta</taxon>
        <taxon>Tracheophyta</taxon>
        <taxon>Spermatophyta</taxon>
        <taxon>Magnoliopsida</taxon>
        <taxon>Magnoliidae</taxon>
        <taxon>Laurales</taxon>
        <taxon>Lauraceae</taxon>
        <taxon>Persea</taxon>
    </lineage>
</organism>
<evidence type="ECO:0000313" key="2">
    <source>
        <dbReference type="Proteomes" id="UP001234297"/>
    </source>
</evidence>
<sequence>MAVKFSLLLPLLLFFSAISAQTNEDPTTRTMEEFSGYPSEPHSCISDSLSLSVDKDSLQKQIDELSTFSDTPAPSVTRILYSDKDVIGRRYIKNIMGLSGLSIREDAVGNIFGRWEGSEAELPPVATGSHVDAIPYSGKYDGVVGVLGALEAINALKRSGFKPKRSLEVIMFTSEEPTRFGISCLGSRLMAGSEPLVRALKETVDGQNISFFDAARSAGYSKDQEDLSSVFMKKGSYSAFVELHIEQGPILEDEGVSIGIVTAIAAPASIKVDFEGNGGHAGAVLMPSRNDAGLAAAELALAVEKHVLDSGSVDTVGTVGIMELHPGAINSIPSKSHLEIDTRDIDEKRRNTVIERIHQSAIAIAKNRRVKLSDFKIVNQDPPAISDKAVIKAMEFASQQLNLSHRLMISRAYHDSLFMARISPMGMIFIPCYKGYSHKPEEYSSIEDIANGVKTKWEPTINSAIWIVWSAQRRTSTNRRKMGREVTDVCTDQQIDCLVIYPNGDDNHDPQDEICPGHDKFIDSDDPIKGDTEPQIISVNTESKEYEVKECTTENSVGIANFYQDENFEKGQDTHSGNISKLDNGTPEKKGSECEAQKPNNHRKLNSPVKLASRSTNVGNVRSNVTVPQPFALATEKRASTGSRSSGTEAPAGGINKTANVTLQSSKVKQNKPNSRKPLQPDNTKHPDEEDTSSVASSTAASVRTLKIGTTMASAPIFRSSERAEKRKEYYSKLEEKHQALEAERNQWEARTKEEREAAIKQFRKSLTFKATPMPSFYHEGPPPKTELKKVPPTRAKSPKLGRRKSLNDAMNPPQGENGRASSQVNRHSTGTYKGDNRDGNAAFKDKVPSKPVREGTKSLPLKMTQSRNVDIAVHS</sequence>
<protein>
    <submittedName>
        <fullName evidence="1">Uncharacterized protein</fullName>
    </submittedName>
</protein>
<comment type="caution">
    <text evidence="1">The sequence shown here is derived from an EMBL/GenBank/DDBJ whole genome shotgun (WGS) entry which is preliminary data.</text>
</comment>
<dbReference type="EMBL" id="CM056814">
    <property type="protein sequence ID" value="KAJ8626379.1"/>
    <property type="molecule type" value="Genomic_DNA"/>
</dbReference>